<dbReference type="InterPro" id="IPR025736">
    <property type="entry name" value="PucR_C-HTH_dom"/>
</dbReference>
<dbReference type="AlphaFoldDB" id="A0A1L8TPW1"/>
<dbReference type="STRING" id="249189.RV04_GL001476"/>
<comment type="caution">
    <text evidence="3">The sequence shown here is derived from an EMBL/GenBank/DDBJ whole genome shotgun (WGS) entry which is preliminary data.</text>
</comment>
<feature type="domain" description="Purine catabolism PurC-like" evidence="1">
    <location>
        <begin position="13"/>
        <end position="130"/>
    </location>
</feature>
<proteinExistence type="predicted"/>
<dbReference type="Proteomes" id="UP000182077">
    <property type="component" value="Unassembled WGS sequence"/>
</dbReference>
<sequence>MRKKENSMKLKSLLSLGDLKTSKLLTDAIGLDNDVESAMVLEALDIEHWSKANQLILTSFYAFEGITEEKLEDFFFKMRKIGISGLVIKMDRLIKTIPEWVIELSFKYEIPLIKIAHDVSYEKILLAIYEPLLNYQTHILRTYYDVRQRFTKLERQSPSFKRIMEEFHSLIGVPCSLKIIDKQLDFSCGEIPDNQVVTDRIEFFGGEFTRNDYTQLTLFSQHTGKSQQALEVSLFNPFSNNCLLLIYHDHKEIKETDLMIIENTVDVLQEKLNTEFLLKKERYECLNNLADAILQNTPENPEELNSLLKEADMNHHKFYQAIAFSTKDINNKLQKDKVLNLLKHLKTHSIFFDHHNYSLILFNFDQDTALTKSAIRRVLSTVLEQNPSMTFAVSELKKKNDLKEILMECLDILHFSEQFYHDDVVELADIGIFRHFIRNDQLGLIEDLVPEKLLILAQNNYDLFETLYQFLRNNRNYKQTAETMFLHSKTIRYRLSKIELFLAIDLNDPLQMMNHEIGTYIIKMRRTAFEKTNPTHKR</sequence>
<dbReference type="InterPro" id="IPR042070">
    <property type="entry name" value="PucR_C-HTH_sf"/>
</dbReference>
<evidence type="ECO:0000259" key="1">
    <source>
        <dbReference type="Pfam" id="PF07905"/>
    </source>
</evidence>
<dbReference type="PANTHER" id="PTHR33744">
    <property type="entry name" value="CARBOHYDRATE DIACID REGULATOR"/>
    <property type="match status" value="1"/>
</dbReference>
<keyword evidence="4" id="KW-1185">Reference proteome</keyword>
<evidence type="ECO:0000313" key="4">
    <source>
        <dbReference type="Proteomes" id="UP000182077"/>
    </source>
</evidence>
<dbReference type="EMBL" id="JXKQ01000003">
    <property type="protein sequence ID" value="OJG46310.1"/>
    <property type="molecule type" value="Genomic_DNA"/>
</dbReference>
<evidence type="ECO:0000259" key="2">
    <source>
        <dbReference type="Pfam" id="PF13556"/>
    </source>
</evidence>
<dbReference type="Pfam" id="PF07905">
    <property type="entry name" value="PucR"/>
    <property type="match status" value="1"/>
</dbReference>
<name>A0A1L8TPW1_9ENTE</name>
<evidence type="ECO:0000313" key="3">
    <source>
        <dbReference type="EMBL" id="OJG46310.1"/>
    </source>
</evidence>
<dbReference type="InterPro" id="IPR012914">
    <property type="entry name" value="PucR_dom"/>
</dbReference>
<gene>
    <name evidence="3" type="ORF">RV04_GL001476</name>
</gene>
<feature type="domain" description="PucR C-terminal helix-turn-helix" evidence="2">
    <location>
        <begin position="463"/>
        <end position="514"/>
    </location>
</feature>
<organism evidence="3 4">
    <name type="scientific">Enterococcus hermanniensis</name>
    <dbReference type="NCBI Taxonomy" id="249189"/>
    <lineage>
        <taxon>Bacteria</taxon>
        <taxon>Bacillati</taxon>
        <taxon>Bacillota</taxon>
        <taxon>Bacilli</taxon>
        <taxon>Lactobacillales</taxon>
        <taxon>Enterococcaceae</taxon>
        <taxon>Enterococcus</taxon>
    </lineage>
</organism>
<dbReference type="InterPro" id="IPR051448">
    <property type="entry name" value="CdaR-like_regulators"/>
</dbReference>
<protein>
    <recommendedName>
        <fullName evidence="5">Purine catabolism regulatory protein</fullName>
    </recommendedName>
</protein>
<dbReference type="Pfam" id="PF13556">
    <property type="entry name" value="HTH_30"/>
    <property type="match status" value="1"/>
</dbReference>
<accession>A0A1L8TPW1</accession>
<evidence type="ECO:0008006" key="5">
    <source>
        <dbReference type="Google" id="ProtNLM"/>
    </source>
</evidence>
<dbReference type="Gene3D" id="1.10.10.2840">
    <property type="entry name" value="PucR C-terminal helix-turn-helix domain"/>
    <property type="match status" value="1"/>
</dbReference>
<reference evidence="3 4" key="1">
    <citation type="submission" date="2014-12" db="EMBL/GenBank/DDBJ databases">
        <title>Draft genome sequences of 29 type strains of Enterococci.</title>
        <authorList>
            <person name="Zhong Z."/>
            <person name="Sun Z."/>
            <person name="Liu W."/>
            <person name="Zhang W."/>
            <person name="Zhang H."/>
        </authorList>
    </citation>
    <scope>NUCLEOTIDE SEQUENCE [LARGE SCALE GENOMIC DNA]</scope>
    <source>
        <strain evidence="3 4">DSM 17122</strain>
    </source>
</reference>